<feature type="signal peptide" evidence="2">
    <location>
        <begin position="1"/>
        <end position="30"/>
    </location>
</feature>
<dbReference type="Proteomes" id="UP001497516">
    <property type="component" value="Chromosome 6"/>
</dbReference>
<accession>A0AAV2FD37</accession>
<feature type="compositionally biased region" description="Low complexity" evidence="1">
    <location>
        <begin position="76"/>
        <end position="87"/>
    </location>
</feature>
<feature type="compositionally biased region" description="Basic residues" evidence="1">
    <location>
        <begin position="88"/>
        <end position="102"/>
    </location>
</feature>
<evidence type="ECO:0000256" key="2">
    <source>
        <dbReference type="SAM" id="SignalP"/>
    </source>
</evidence>
<dbReference type="AlphaFoldDB" id="A0AAV2FD37"/>
<organism evidence="3 4">
    <name type="scientific">Linum trigynum</name>
    <dbReference type="NCBI Taxonomy" id="586398"/>
    <lineage>
        <taxon>Eukaryota</taxon>
        <taxon>Viridiplantae</taxon>
        <taxon>Streptophyta</taxon>
        <taxon>Embryophyta</taxon>
        <taxon>Tracheophyta</taxon>
        <taxon>Spermatophyta</taxon>
        <taxon>Magnoliopsida</taxon>
        <taxon>eudicotyledons</taxon>
        <taxon>Gunneridae</taxon>
        <taxon>Pentapetalae</taxon>
        <taxon>rosids</taxon>
        <taxon>fabids</taxon>
        <taxon>Malpighiales</taxon>
        <taxon>Linaceae</taxon>
        <taxon>Linum</taxon>
    </lineage>
</organism>
<protein>
    <recommendedName>
        <fullName evidence="5">Secreted protein</fullName>
    </recommendedName>
</protein>
<feature type="compositionally biased region" description="Basic and acidic residues" evidence="1">
    <location>
        <begin position="51"/>
        <end position="69"/>
    </location>
</feature>
<evidence type="ECO:0000313" key="4">
    <source>
        <dbReference type="Proteomes" id="UP001497516"/>
    </source>
</evidence>
<dbReference type="EMBL" id="OZ034819">
    <property type="protein sequence ID" value="CAL1395907.1"/>
    <property type="molecule type" value="Genomic_DNA"/>
</dbReference>
<keyword evidence="2" id="KW-0732">Signal</keyword>
<evidence type="ECO:0000313" key="3">
    <source>
        <dbReference type="EMBL" id="CAL1395907.1"/>
    </source>
</evidence>
<reference evidence="3 4" key="1">
    <citation type="submission" date="2024-04" db="EMBL/GenBank/DDBJ databases">
        <authorList>
            <person name="Fracassetti M."/>
        </authorList>
    </citation>
    <scope>NUCLEOTIDE SEQUENCE [LARGE SCALE GENOMIC DNA]</scope>
</reference>
<evidence type="ECO:0000256" key="1">
    <source>
        <dbReference type="SAM" id="MobiDB-lite"/>
    </source>
</evidence>
<gene>
    <name evidence="3" type="ORF">LTRI10_LOCUS36304</name>
</gene>
<evidence type="ECO:0008006" key="5">
    <source>
        <dbReference type="Google" id="ProtNLM"/>
    </source>
</evidence>
<name>A0AAV2FD37_9ROSI</name>
<feature type="chain" id="PRO_5043404888" description="Secreted protein" evidence="2">
    <location>
        <begin position="31"/>
        <end position="102"/>
    </location>
</feature>
<feature type="region of interest" description="Disordered" evidence="1">
    <location>
        <begin position="51"/>
        <end position="102"/>
    </location>
</feature>
<keyword evidence="4" id="KW-1185">Reference proteome</keyword>
<sequence>MMIFMIRHHRRPSTAIVCSLFLAIVEYCELEGYATLPTAMELLLLSAECQDQRSKSEADTKKADRRRPTSLDLHNVVSASSSRLAAAVKRHRSRRRASLGHG</sequence>
<proteinExistence type="predicted"/>